<evidence type="ECO:0000313" key="2">
    <source>
        <dbReference type="Proteomes" id="UP001229651"/>
    </source>
</evidence>
<name>A0ABU0EML8_9PSEU</name>
<dbReference type="Proteomes" id="UP001229651">
    <property type="component" value="Unassembled WGS sequence"/>
</dbReference>
<dbReference type="EMBL" id="JAUSUT010000001">
    <property type="protein sequence ID" value="MDQ0376534.1"/>
    <property type="molecule type" value="Genomic_DNA"/>
</dbReference>
<accession>A0ABU0EML8</accession>
<evidence type="ECO:0000313" key="1">
    <source>
        <dbReference type="EMBL" id="MDQ0376534.1"/>
    </source>
</evidence>
<organism evidence="1 2">
    <name type="scientific">Amycolatopsis thermophila</name>
    <dbReference type="NCBI Taxonomy" id="206084"/>
    <lineage>
        <taxon>Bacteria</taxon>
        <taxon>Bacillati</taxon>
        <taxon>Actinomycetota</taxon>
        <taxon>Actinomycetes</taxon>
        <taxon>Pseudonocardiales</taxon>
        <taxon>Pseudonocardiaceae</taxon>
        <taxon>Amycolatopsis</taxon>
    </lineage>
</organism>
<reference evidence="1 2" key="1">
    <citation type="submission" date="2023-07" db="EMBL/GenBank/DDBJ databases">
        <title>Sequencing the genomes of 1000 actinobacteria strains.</title>
        <authorList>
            <person name="Klenk H.-P."/>
        </authorList>
    </citation>
    <scope>NUCLEOTIDE SEQUENCE [LARGE SCALE GENOMIC DNA]</scope>
    <source>
        <strain evidence="1 2">DSM 45805</strain>
    </source>
</reference>
<comment type="caution">
    <text evidence="1">The sequence shown here is derived from an EMBL/GenBank/DDBJ whole genome shotgun (WGS) entry which is preliminary data.</text>
</comment>
<gene>
    <name evidence="1" type="ORF">FB470_000528</name>
</gene>
<dbReference type="RefSeq" id="WP_306988432.1">
    <property type="nucleotide sequence ID" value="NZ_JAUSUT010000001.1"/>
</dbReference>
<sequence length="58" mass="6575">MHIDWKRLAWIALLIGLVLYVISHPQRSADLVGDAVSWLRQAAEAVITFITSVFNRIV</sequence>
<proteinExistence type="predicted"/>
<protein>
    <submittedName>
        <fullName evidence="1">Uncharacterized protein</fullName>
    </submittedName>
</protein>
<keyword evidence="2" id="KW-1185">Reference proteome</keyword>